<evidence type="ECO:0000256" key="15">
    <source>
        <dbReference type="ARBA" id="ARBA00049322"/>
    </source>
</evidence>
<feature type="transmembrane region" description="Helical" evidence="17">
    <location>
        <begin position="20"/>
        <end position="38"/>
    </location>
</feature>
<evidence type="ECO:0000256" key="17">
    <source>
        <dbReference type="SAM" id="Phobius"/>
    </source>
</evidence>
<organism evidence="18 19">
    <name type="scientific">Manduca sexta</name>
    <name type="common">Tobacco hawkmoth</name>
    <name type="synonym">Tobacco hornworm</name>
    <dbReference type="NCBI Taxonomy" id="7130"/>
    <lineage>
        <taxon>Eukaryota</taxon>
        <taxon>Metazoa</taxon>
        <taxon>Ecdysozoa</taxon>
        <taxon>Arthropoda</taxon>
        <taxon>Hexapoda</taxon>
        <taxon>Insecta</taxon>
        <taxon>Pterygota</taxon>
        <taxon>Neoptera</taxon>
        <taxon>Endopterygota</taxon>
        <taxon>Lepidoptera</taxon>
        <taxon>Glossata</taxon>
        <taxon>Ditrysia</taxon>
        <taxon>Bombycoidea</taxon>
        <taxon>Sphingidae</taxon>
        <taxon>Sphinginae</taxon>
        <taxon>Sphingini</taxon>
        <taxon>Manduca</taxon>
    </lineage>
</organism>
<keyword evidence="19" id="KW-1185">Reference proteome</keyword>
<dbReference type="InterPro" id="IPR006838">
    <property type="entry name" value="ADTRP_AIG1"/>
</dbReference>
<evidence type="ECO:0000256" key="4">
    <source>
        <dbReference type="ARBA" id="ARBA00022692"/>
    </source>
</evidence>
<evidence type="ECO:0000256" key="16">
    <source>
        <dbReference type="ARBA" id="ARBA00049428"/>
    </source>
</evidence>
<keyword evidence="6 17" id="KW-0472">Membrane</keyword>
<feature type="transmembrane region" description="Helical" evidence="17">
    <location>
        <begin position="209"/>
        <end position="234"/>
    </location>
</feature>
<comment type="catalytic activity">
    <reaction evidence="14">
        <text>13-(9Z-octadecenoyloxy)-octadecanoate + H2O = 13-hydroxy-octadecanoate + (9Z)-octadecenoate + H(+)</text>
        <dbReference type="Rhea" id="RHEA:52064"/>
        <dbReference type="ChEBI" id="CHEBI:15377"/>
        <dbReference type="ChEBI" id="CHEBI:15378"/>
        <dbReference type="ChEBI" id="CHEBI:30823"/>
        <dbReference type="ChEBI" id="CHEBI:136303"/>
        <dbReference type="ChEBI" id="CHEBI:136304"/>
    </reaction>
    <physiologicalReaction direction="left-to-right" evidence="14">
        <dbReference type="Rhea" id="RHEA:52065"/>
    </physiologicalReaction>
</comment>
<reference evidence="18" key="2">
    <citation type="submission" date="2020-12" db="EMBL/GenBank/DDBJ databases">
        <authorList>
            <person name="Kanost M."/>
        </authorList>
    </citation>
    <scope>NUCLEOTIDE SEQUENCE</scope>
</reference>
<keyword evidence="4 17" id="KW-0812">Transmembrane</keyword>
<dbReference type="Proteomes" id="UP000791440">
    <property type="component" value="Unassembled WGS sequence"/>
</dbReference>
<evidence type="ECO:0000256" key="5">
    <source>
        <dbReference type="ARBA" id="ARBA00022989"/>
    </source>
</evidence>
<comment type="similarity">
    <text evidence="3">Belongs to the AIG1 family.</text>
</comment>
<gene>
    <name evidence="18" type="ORF">O3G_MSEX004057</name>
</gene>
<comment type="subcellular location">
    <subcellularLocation>
        <location evidence="2">Endomembrane system</location>
        <topology evidence="2">Multi-pass membrane protein</topology>
    </subcellularLocation>
</comment>
<feature type="transmembrane region" description="Helical" evidence="17">
    <location>
        <begin position="172"/>
        <end position="189"/>
    </location>
</feature>
<evidence type="ECO:0008006" key="20">
    <source>
        <dbReference type="Google" id="ProtNLM"/>
    </source>
</evidence>
<dbReference type="EMBL" id="JH668324">
    <property type="protein sequence ID" value="KAG6445698.1"/>
    <property type="molecule type" value="Genomic_DNA"/>
</dbReference>
<accession>A0A922CHE9</accession>
<evidence type="ECO:0000256" key="11">
    <source>
        <dbReference type="ARBA" id="ARBA00048701"/>
    </source>
</evidence>
<comment type="catalytic activity">
    <reaction evidence="13">
        <text>9-octadecanoyloxy-octadecanoate + H2O = 9-hydroxy-octadecanoate + octadecanoate + H(+)</text>
        <dbReference type="Rhea" id="RHEA:52096"/>
        <dbReference type="ChEBI" id="CHEBI:15377"/>
        <dbReference type="ChEBI" id="CHEBI:15378"/>
        <dbReference type="ChEBI" id="CHEBI:25629"/>
        <dbReference type="ChEBI" id="CHEBI:136286"/>
        <dbReference type="ChEBI" id="CHEBI:136373"/>
    </reaction>
    <physiologicalReaction direction="left-to-right" evidence="13">
        <dbReference type="Rhea" id="RHEA:52097"/>
    </physiologicalReaction>
</comment>
<evidence type="ECO:0000256" key="10">
    <source>
        <dbReference type="ARBA" id="ARBA00048680"/>
    </source>
</evidence>
<evidence type="ECO:0000256" key="7">
    <source>
        <dbReference type="ARBA" id="ARBA00047368"/>
    </source>
</evidence>
<comment type="caution">
    <text evidence="18">The sequence shown here is derived from an EMBL/GenBank/DDBJ whole genome shotgun (WGS) entry which is preliminary data.</text>
</comment>
<dbReference type="GO" id="GO:0012505">
    <property type="term" value="C:endomembrane system"/>
    <property type="evidence" value="ECO:0007669"/>
    <property type="project" value="UniProtKB-SubCell"/>
</dbReference>
<evidence type="ECO:0000313" key="18">
    <source>
        <dbReference type="EMBL" id="KAG6445698.1"/>
    </source>
</evidence>
<feature type="transmembrane region" description="Helical" evidence="17">
    <location>
        <begin position="58"/>
        <end position="79"/>
    </location>
</feature>
<evidence type="ECO:0000256" key="9">
    <source>
        <dbReference type="ARBA" id="ARBA00047863"/>
    </source>
</evidence>
<dbReference type="PANTHER" id="PTHR10989:SF16">
    <property type="entry name" value="AT02829P-RELATED"/>
    <property type="match status" value="1"/>
</dbReference>
<evidence type="ECO:0000256" key="2">
    <source>
        <dbReference type="ARBA" id="ARBA00004127"/>
    </source>
</evidence>
<reference evidence="18" key="1">
    <citation type="journal article" date="2016" name="Insect Biochem. Mol. Biol.">
        <title>Multifaceted biological insights from a draft genome sequence of the tobacco hornworm moth, Manduca sexta.</title>
        <authorList>
            <person name="Kanost M.R."/>
            <person name="Arrese E.L."/>
            <person name="Cao X."/>
            <person name="Chen Y.R."/>
            <person name="Chellapilla S."/>
            <person name="Goldsmith M.R."/>
            <person name="Grosse-Wilde E."/>
            <person name="Heckel D.G."/>
            <person name="Herndon N."/>
            <person name="Jiang H."/>
            <person name="Papanicolaou A."/>
            <person name="Qu J."/>
            <person name="Soulages J.L."/>
            <person name="Vogel H."/>
            <person name="Walters J."/>
            <person name="Waterhouse R.M."/>
            <person name="Ahn S.J."/>
            <person name="Almeida F.C."/>
            <person name="An C."/>
            <person name="Aqrawi P."/>
            <person name="Bretschneider A."/>
            <person name="Bryant W.B."/>
            <person name="Bucks S."/>
            <person name="Chao H."/>
            <person name="Chevignon G."/>
            <person name="Christen J.M."/>
            <person name="Clarke D.F."/>
            <person name="Dittmer N.T."/>
            <person name="Ferguson L.C.F."/>
            <person name="Garavelou S."/>
            <person name="Gordon K.H.J."/>
            <person name="Gunaratna R.T."/>
            <person name="Han Y."/>
            <person name="Hauser F."/>
            <person name="He Y."/>
            <person name="Heidel-Fischer H."/>
            <person name="Hirsh A."/>
            <person name="Hu Y."/>
            <person name="Jiang H."/>
            <person name="Kalra D."/>
            <person name="Klinner C."/>
            <person name="Konig C."/>
            <person name="Kovar C."/>
            <person name="Kroll A.R."/>
            <person name="Kuwar S.S."/>
            <person name="Lee S.L."/>
            <person name="Lehman R."/>
            <person name="Li K."/>
            <person name="Li Z."/>
            <person name="Liang H."/>
            <person name="Lovelace S."/>
            <person name="Lu Z."/>
            <person name="Mansfield J.H."/>
            <person name="McCulloch K.J."/>
            <person name="Mathew T."/>
            <person name="Morton B."/>
            <person name="Muzny D.M."/>
            <person name="Neunemann D."/>
            <person name="Ongeri F."/>
            <person name="Pauchet Y."/>
            <person name="Pu L.L."/>
            <person name="Pyrousis I."/>
            <person name="Rao X.J."/>
            <person name="Redding A."/>
            <person name="Roesel C."/>
            <person name="Sanchez-Gracia A."/>
            <person name="Schaack S."/>
            <person name="Shukla A."/>
            <person name="Tetreau G."/>
            <person name="Wang Y."/>
            <person name="Xiong G.H."/>
            <person name="Traut W."/>
            <person name="Walsh T.K."/>
            <person name="Worley K.C."/>
            <person name="Wu D."/>
            <person name="Wu W."/>
            <person name="Wu Y.Q."/>
            <person name="Zhang X."/>
            <person name="Zou Z."/>
            <person name="Zucker H."/>
            <person name="Briscoe A.D."/>
            <person name="Burmester T."/>
            <person name="Clem R.J."/>
            <person name="Feyereisen R."/>
            <person name="Grimmelikhuijzen C.J.P."/>
            <person name="Hamodrakas S.J."/>
            <person name="Hansson B.S."/>
            <person name="Huguet E."/>
            <person name="Jermiin L.S."/>
            <person name="Lan Q."/>
            <person name="Lehman H.K."/>
            <person name="Lorenzen M."/>
            <person name="Merzendorfer H."/>
            <person name="Michalopoulos I."/>
            <person name="Morton D.B."/>
            <person name="Muthukrishnan S."/>
            <person name="Oakeshott J.G."/>
            <person name="Palmer W."/>
            <person name="Park Y."/>
            <person name="Passarelli A.L."/>
            <person name="Rozas J."/>
            <person name="Schwartz L.M."/>
            <person name="Smith W."/>
            <person name="Southgate A."/>
            <person name="Vilcinskas A."/>
            <person name="Vogt R."/>
            <person name="Wang P."/>
            <person name="Werren J."/>
            <person name="Yu X.Q."/>
            <person name="Zhou J.J."/>
            <person name="Brown S.J."/>
            <person name="Scherer S.E."/>
            <person name="Richards S."/>
            <person name="Blissard G.W."/>
        </authorList>
    </citation>
    <scope>NUCLEOTIDE SEQUENCE</scope>
</reference>
<comment type="catalytic activity">
    <reaction evidence="10">
        <text>12-octadecanoyloxy-octadecanoate + H2O = 12-hydroxyoctadecanoate + octadecanoate + H(+)</text>
        <dbReference type="Rhea" id="RHEA:52080"/>
        <dbReference type="ChEBI" id="CHEBI:15377"/>
        <dbReference type="ChEBI" id="CHEBI:15378"/>
        <dbReference type="ChEBI" id="CHEBI:25629"/>
        <dbReference type="ChEBI" id="CHEBI:84201"/>
        <dbReference type="ChEBI" id="CHEBI:136330"/>
    </reaction>
    <physiologicalReaction direction="left-to-right" evidence="10">
        <dbReference type="Rhea" id="RHEA:52081"/>
    </physiologicalReaction>
</comment>
<evidence type="ECO:0000256" key="8">
    <source>
        <dbReference type="ARBA" id="ARBA00047427"/>
    </source>
</evidence>
<evidence type="ECO:0000256" key="3">
    <source>
        <dbReference type="ARBA" id="ARBA00009300"/>
    </source>
</evidence>
<comment type="catalytic activity">
    <reaction evidence="7">
        <text>12-hexadecanoyloxy-octadecanoate + H2O = 12-hydroxyoctadecanoate + hexadecanoate + H(+)</text>
        <dbReference type="Rhea" id="RHEA:52056"/>
        <dbReference type="ChEBI" id="CHEBI:7896"/>
        <dbReference type="ChEBI" id="CHEBI:15377"/>
        <dbReference type="ChEBI" id="CHEBI:15378"/>
        <dbReference type="ChEBI" id="CHEBI:83677"/>
        <dbReference type="ChEBI" id="CHEBI:84201"/>
    </reaction>
    <physiologicalReaction direction="left-to-right" evidence="7">
        <dbReference type="Rhea" id="RHEA:52057"/>
    </physiologicalReaction>
</comment>
<evidence type="ECO:0000256" key="14">
    <source>
        <dbReference type="ARBA" id="ARBA00049296"/>
    </source>
</evidence>
<evidence type="ECO:0000256" key="12">
    <source>
        <dbReference type="ARBA" id="ARBA00048800"/>
    </source>
</evidence>
<dbReference type="AlphaFoldDB" id="A0A922CHE9"/>
<evidence type="ECO:0000256" key="1">
    <source>
        <dbReference type="ARBA" id="ARBA00000923"/>
    </source>
</evidence>
<name>A0A922CHE9_MANSE</name>
<comment type="catalytic activity">
    <reaction evidence="1">
        <text>9-(9Z-hexadecenoyloxy)-octadecanoate + H2O = (9Z)-hexadecenoate + 9-hydroxy-octadecanoate + H(+)</text>
        <dbReference type="Rhea" id="RHEA:52068"/>
        <dbReference type="ChEBI" id="CHEBI:15377"/>
        <dbReference type="ChEBI" id="CHEBI:15378"/>
        <dbReference type="ChEBI" id="CHEBI:32372"/>
        <dbReference type="ChEBI" id="CHEBI:136286"/>
        <dbReference type="ChEBI" id="CHEBI:136309"/>
    </reaction>
    <physiologicalReaction direction="left-to-right" evidence="1">
        <dbReference type="Rhea" id="RHEA:52069"/>
    </physiologicalReaction>
</comment>
<evidence type="ECO:0000256" key="13">
    <source>
        <dbReference type="ARBA" id="ARBA00049221"/>
    </source>
</evidence>
<comment type="catalytic activity">
    <reaction evidence="11">
        <text>12-(9Z-octadecenoyloxy)-octadecanoate + H2O = 12-hydroxyoctadecanoate + (9Z)-octadecenoate + H(+)</text>
        <dbReference type="Rhea" id="RHEA:52060"/>
        <dbReference type="ChEBI" id="CHEBI:15377"/>
        <dbReference type="ChEBI" id="CHEBI:15378"/>
        <dbReference type="ChEBI" id="CHEBI:30823"/>
        <dbReference type="ChEBI" id="CHEBI:84201"/>
        <dbReference type="ChEBI" id="CHEBI:136302"/>
    </reaction>
    <physiologicalReaction direction="left-to-right" evidence="11">
        <dbReference type="Rhea" id="RHEA:52061"/>
    </physiologicalReaction>
</comment>
<protein>
    <recommendedName>
        <fullName evidence="20">Androgen-dependent TFPI-regulating protein-like</fullName>
    </recommendedName>
</protein>
<comment type="catalytic activity">
    <reaction evidence="9">
        <text>9-hexadecanoyloxy-octadecanoate + H2O = 9-hydroxy-octadecanoate + hexadecanoate + H(+)</text>
        <dbReference type="Rhea" id="RHEA:52052"/>
        <dbReference type="ChEBI" id="CHEBI:7896"/>
        <dbReference type="ChEBI" id="CHEBI:15377"/>
        <dbReference type="ChEBI" id="CHEBI:15378"/>
        <dbReference type="ChEBI" id="CHEBI:83670"/>
        <dbReference type="ChEBI" id="CHEBI:136286"/>
    </reaction>
    <physiologicalReaction direction="left-to-right" evidence="9">
        <dbReference type="Rhea" id="RHEA:52053"/>
    </physiologicalReaction>
</comment>
<dbReference type="PANTHER" id="PTHR10989">
    <property type="entry name" value="ANDROGEN-INDUCED PROTEIN 1-RELATED"/>
    <property type="match status" value="1"/>
</dbReference>
<proteinExistence type="inferred from homology"/>
<sequence>MVNKHSAFINLQLLDVRLGFHVIAFLHLVILAIVTLSIDTTVDEDVRVRAYIHLRWKLLTSWYNFLTLAYLPLCIYYDCQQKRGFGHARHVQKIRDLTDLIMTGILFPIILSGCILFWGLMNVDPSLIGPSRVFDYLPNWCQHSLHSVPTAMVFLDLLLTPRSRPKSLVPRFLLAAGFVAFYSLMVYISHQNGEVIYTLFTRIGDFNTVIFMTISYILYISLFFIQWKIIGYVWGPEALKQKFKEKL</sequence>
<comment type="catalytic activity">
    <reaction evidence="12">
        <text>9-(9Z-octadecenoyloxy)-octadecanoate + H2O = 9-hydroxy-octadecanoate + (9Z)-octadecenoate + H(+)</text>
        <dbReference type="Rhea" id="RHEA:52048"/>
        <dbReference type="ChEBI" id="CHEBI:15377"/>
        <dbReference type="ChEBI" id="CHEBI:15378"/>
        <dbReference type="ChEBI" id="CHEBI:30823"/>
        <dbReference type="ChEBI" id="CHEBI:136282"/>
        <dbReference type="ChEBI" id="CHEBI:136286"/>
    </reaction>
    <physiologicalReaction direction="left-to-right" evidence="12">
        <dbReference type="Rhea" id="RHEA:52049"/>
    </physiologicalReaction>
</comment>
<keyword evidence="5 17" id="KW-1133">Transmembrane helix</keyword>
<evidence type="ECO:0000256" key="6">
    <source>
        <dbReference type="ARBA" id="ARBA00023136"/>
    </source>
</evidence>
<comment type="catalytic activity">
    <reaction evidence="16">
        <text>12-(9Z-hexadecenoyloxy)-octadecanoate + H2O = 12-hydroxyoctadecanoate + (9Z)-hexadecenoate + H(+)</text>
        <dbReference type="Rhea" id="RHEA:52072"/>
        <dbReference type="ChEBI" id="CHEBI:15377"/>
        <dbReference type="ChEBI" id="CHEBI:15378"/>
        <dbReference type="ChEBI" id="CHEBI:32372"/>
        <dbReference type="ChEBI" id="CHEBI:84201"/>
        <dbReference type="ChEBI" id="CHEBI:136312"/>
    </reaction>
    <physiologicalReaction direction="left-to-right" evidence="16">
        <dbReference type="Rhea" id="RHEA:52073"/>
    </physiologicalReaction>
</comment>
<comment type="catalytic activity">
    <reaction evidence="8">
        <text>13-octadecanoyloxy-octadecanoate + H2O = 13-hydroxy-octadecanoate + octadecanoate + H(+)</text>
        <dbReference type="Rhea" id="RHEA:52084"/>
        <dbReference type="ChEBI" id="CHEBI:15377"/>
        <dbReference type="ChEBI" id="CHEBI:15378"/>
        <dbReference type="ChEBI" id="CHEBI:25629"/>
        <dbReference type="ChEBI" id="CHEBI:136304"/>
        <dbReference type="ChEBI" id="CHEBI:136335"/>
    </reaction>
    <physiologicalReaction direction="left-to-right" evidence="8">
        <dbReference type="Rhea" id="RHEA:52085"/>
    </physiologicalReaction>
</comment>
<comment type="catalytic activity">
    <reaction evidence="15">
        <text>13-(9Z-hexadecenoyloxy)-octadecanoate + H2O = 13-hydroxy-octadecanoate + (9Z)-hexadecenoate + H(+)</text>
        <dbReference type="Rhea" id="RHEA:52076"/>
        <dbReference type="ChEBI" id="CHEBI:15377"/>
        <dbReference type="ChEBI" id="CHEBI:15378"/>
        <dbReference type="ChEBI" id="CHEBI:32372"/>
        <dbReference type="ChEBI" id="CHEBI:136304"/>
        <dbReference type="ChEBI" id="CHEBI:136315"/>
    </reaction>
    <physiologicalReaction direction="left-to-right" evidence="15">
        <dbReference type="Rhea" id="RHEA:52077"/>
    </physiologicalReaction>
</comment>
<dbReference type="OrthoDB" id="1898221at2759"/>
<evidence type="ECO:0000313" key="19">
    <source>
        <dbReference type="Proteomes" id="UP000791440"/>
    </source>
</evidence>
<dbReference type="GO" id="GO:0016020">
    <property type="term" value="C:membrane"/>
    <property type="evidence" value="ECO:0007669"/>
    <property type="project" value="InterPro"/>
</dbReference>
<feature type="transmembrane region" description="Helical" evidence="17">
    <location>
        <begin position="100"/>
        <end position="120"/>
    </location>
</feature>
<dbReference type="Pfam" id="PF04750">
    <property type="entry name" value="Far-17a_AIG1"/>
    <property type="match status" value="1"/>
</dbReference>